<evidence type="ECO:0000256" key="4">
    <source>
        <dbReference type="PROSITE-ProRule" id="PRU00433"/>
    </source>
</evidence>
<proteinExistence type="predicted"/>
<dbReference type="OrthoDB" id="225269at2"/>
<dbReference type="RefSeq" id="WP_149110336.1">
    <property type="nucleotide sequence ID" value="NZ_CP042425.1"/>
</dbReference>
<dbReference type="InterPro" id="IPR055557">
    <property type="entry name" value="DUF7133"/>
</dbReference>
<dbReference type="InterPro" id="IPR013427">
    <property type="entry name" value="Haem-bd_dom_put"/>
</dbReference>
<evidence type="ECO:0000259" key="6">
    <source>
        <dbReference type="PROSITE" id="PS51007"/>
    </source>
</evidence>
<dbReference type="Pfam" id="PF23500">
    <property type="entry name" value="DUF7133"/>
    <property type="match status" value="1"/>
</dbReference>
<dbReference type="Pfam" id="PF00034">
    <property type="entry name" value="Cytochrom_C"/>
    <property type="match status" value="1"/>
</dbReference>
<evidence type="ECO:0000256" key="3">
    <source>
        <dbReference type="ARBA" id="ARBA00023004"/>
    </source>
</evidence>
<dbReference type="Proteomes" id="UP000324974">
    <property type="component" value="Chromosome"/>
</dbReference>
<dbReference type="SUPFAM" id="SSF50952">
    <property type="entry name" value="Soluble quinoprotein glucose dehydrogenase"/>
    <property type="match status" value="1"/>
</dbReference>
<evidence type="ECO:0000313" key="7">
    <source>
        <dbReference type="EMBL" id="QEL15530.1"/>
    </source>
</evidence>
<protein>
    <submittedName>
        <fullName evidence="7">Putative beta-propeller-type glycoside hydrolase</fullName>
    </submittedName>
</protein>
<dbReference type="InterPro" id="IPR011042">
    <property type="entry name" value="6-blade_b-propeller_TolB-like"/>
</dbReference>
<keyword evidence="7" id="KW-0378">Hydrolase</keyword>
<dbReference type="NCBIfam" id="TIGR02603">
    <property type="entry name" value="CxxCH_TIGR02603"/>
    <property type="match status" value="1"/>
</dbReference>
<dbReference type="EMBL" id="CP042425">
    <property type="protein sequence ID" value="QEL15530.1"/>
    <property type="molecule type" value="Genomic_DNA"/>
</dbReference>
<dbReference type="GO" id="GO:0016787">
    <property type="term" value="F:hydrolase activity"/>
    <property type="evidence" value="ECO:0007669"/>
    <property type="project" value="UniProtKB-KW"/>
</dbReference>
<evidence type="ECO:0000256" key="5">
    <source>
        <dbReference type="SAM" id="SignalP"/>
    </source>
</evidence>
<keyword evidence="5" id="KW-0732">Signal</keyword>
<dbReference type="AlphaFoldDB" id="A0A5C1A9W8"/>
<dbReference type="Gene3D" id="2.120.10.30">
    <property type="entry name" value="TolB, C-terminal domain"/>
    <property type="match status" value="1"/>
</dbReference>
<dbReference type="GO" id="GO:0009055">
    <property type="term" value="F:electron transfer activity"/>
    <property type="evidence" value="ECO:0007669"/>
    <property type="project" value="InterPro"/>
</dbReference>
<feature type="signal peptide" evidence="5">
    <location>
        <begin position="1"/>
        <end position="16"/>
    </location>
</feature>
<dbReference type="SUPFAM" id="SSF46626">
    <property type="entry name" value="Cytochrome c"/>
    <property type="match status" value="1"/>
</dbReference>
<gene>
    <name evidence="7" type="ORF">PX52LOC_02454</name>
</gene>
<evidence type="ECO:0000313" key="8">
    <source>
        <dbReference type="Proteomes" id="UP000324974"/>
    </source>
</evidence>
<organism evidence="7 8">
    <name type="scientific">Limnoglobus roseus</name>
    <dbReference type="NCBI Taxonomy" id="2598579"/>
    <lineage>
        <taxon>Bacteria</taxon>
        <taxon>Pseudomonadati</taxon>
        <taxon>Planctomycetota</taxon>
        <taxon>Planctomycetia</taxon>
        <taxon>Gemmatales</taxon>
        <taxon>Gemmataceae</taxon>
        <taxon>Limnoglobus</taxon>
    </lineage>
</organism>
<dbReference type="PANTHER" id="PTHR33546">
    <property type="entry name" value="LARGE, MULTIFUNCTIONAL SECRETED PROTEIN-RELATED"/>
    <property type="match status" value="1"/>
</dbReference>
<feature type="domain" description="Cytochrome c" evidence="6">
    <location>
        <begin position="839"/>
        <end position="970"/>
    </location>
</feature>
<keyword evidence="8" id="KW-1185">Reference proteome</keyword>
<feature type="chain" id="PRO_5022827076" evidence="5">
    <location>
        <begin position="17"/>
        <end position="970"/>
    </location>
</feature>
<sequence>MRWLLLLLFLTLLARAADKPVPTKDAAAAMKAPPGFNVTLFAGEPDVVQPIAFTFDDRGRMWVVECLSYPKWRADGKGNDRVIILEDTDGDGVHDKKTVVLDNGVNLSGIELGFGGVWLCSTPNLVFIPIKDDKPSGEPQVMLDGWNLKDAKHNAFNSLIWGPDGWLYGCNGIQTKSWVGAPGTPQDKRTYMDCGVWKYHPTRKVFEVVATGTTNPWGLDFDEHGEMFITNCVIDHLFHVVPGGRYQRMYGQDSNPYTFGLMSSCVDYKHWAGGHWTESRADKKTGAIQKSHDDAGGGHAHSGAAIYLGDNFPKEYRNTLFTCNIHGNRLNNDGLERTPSGMKGVRRPDFLFANDPWFRGICVKQGPEGALYVSDWSDTGECHNYDVADTTNGRIYRVAYGKPKKFAGDVSTMPLDELHKLVTSPNEWLSRKARRVLQERSVKDGIGVVVNLPAYSHKPGAEAADLRLLWAHEACGHAPDFGGDVVQPLLRTWIARRTGSAEAMRNNTSAVKQGTTPAERAGYAIGMSKLSPNDSDLWAFAQGLFSNAADNADDKLTQLYWLGIQPAALAKPAEALKLVNAVAIRRVRANIVHLVLSLPNSDATKQLDAVFPILKLADNDDTRQDILLGIQQAFEDRKSVKPPASWQDVYEKLSTERNLAIRELADDIALKFGDQRAVVLLAFQGANDKLPAEDRRRAIEKLLPVKPQDFATTLQNWLTDPKVRGVAIRGLAGYSDATIPAKILPLYASLTAEEKADAVLTLAARPAFALALLDAVEKGQIPKGDITAFTARQIIALNNKDVTAKLTTVWGTVKAASATRAEQTKKLKALLTPDYLKAADATRGKTLFTKSCATCHKLFGEGGDVGPELTGSQRGVLDYVLENVLDPNAVVPFDYKMVQFNLLDGRVVTGLVKKETAQSVTVRTANEQIVIAKEDIEKRTPTNNSVMPEGLFDSLKDEEIRDLVAYLQKK</sequence>
<reference evidence="8" key="1">
    <citation type="submission" date="2019-08" db="EMBL/GenBank/DDBJ databases">
        <title>Limnoglobus roseus gen. nov., sp. nov., a novel freshwater planctomycete with a giant genome from the family Gemmataceae.</title>
        <authorList>
            <person name="Kulichevskaya I.S."/>
            <person name="Naumoff D.G."/>
            <person name="Miroshnikov K."/>
            <person name="Ivanova A."/>
            <person name="Philippov D.A."/>
            <person name="Hakobyan A."/>
            <person name="Rijpstra I.C."/>
            <person name="Sinninghe Damste J.S."/>
            <person name="Liesack W."/>
            <person name="Dedysh S.N."/>
        </authorList>
    </citation>
    <scope>NUCLEOTIDE SEQUENCE [LARGE SCALE GENOMIC DNA]</scope>
    <source>
        <strain evidence="8">PX52</strain>
    </source>
</reference>
<evidence type="ECO:0000256" key="1">
    <source>
        <dbReference type="ARBA" id="ARBA00022617"/>
    </source>
</evidence>
<dbReference type="GO" id="GO:0046872">
    <property type="term" value="F:metal ion binding"/>
    <property type="evidence" value="ECO:0007669"/>
    <property type="project" value="UniProtKB-KW"/>
</dbReference>
<dbReference type="InterPro" id="IPR009056">
    <property type="entry name" value="Cyt_c-like_dom"/>
</dbReference>
<dbReference type="PANTHER" id="PTHR33546:SF1">
    <property type="entry name" value="LARGE, MULTIFUNCTIONAL SECRETED PROTEIN"/>
    <property type="match status" value="1"/>
</dbReference>
<dbReference type="InterPro" id="IPR011041">
    <property type="entry name" value="Quinoprot_gluc/sorb_DH_b-prop"/>
</dbReference>
<dbReference type="InterPro" id="IPR036909">
    <property type="entry name" value="Cyt_c-like_dom_sf"/>
</dbReference>
<dbReference type="Gene3D" id="1.10.760.10">
    <property type="entry name" value="Cytochrome c-like domain"/>
    <property type="match status" value="1"/>
</dbReference>
<dbReference type="GO" id="GO:0020037">
    <property type="term" value="F:heme binding"/>
    <property type="evidence" value="ECO:0007669"/>
    <property type="project" value="InterPro"/>
</dbReference>
<keyword evidence="2 4" id="KW-0479">Metal-binding</keyword>
<keyword evidence="1 4" id="KW-0349">Heme</keyword>
<dbReference type="KEGG" id="lrs:PX52LOC_02454"/>
<name>A0A5C1A9W8_9BACT</name>
<evidence type="ECO:0000256" key="2">
    <source>
        <dbReference type="ARBA" id="ARBA00022723"/>
    </source>
</evidence>
<dbReference type="PROSITE" id="PS51007">
    <property type="entry name" value="CYTC"/>
    <property type="match status" value="1"/>
</dbReference>
<dbReference type="NCBIfam" id="TIGR02604">
    <property type="entry name" value="Piru_Ver_Nterm"/>
    <property type="match status" value="1"/>
</dbReference>
<keyword evidence="3 4" id="KW-0408">Iron</keyword>
<accession>A0A5C1A9W8</accession>
<dbReference type="InterPro" id="IPR013428">
    <property type="entry name" value="Membrane-bound_put_N"/>
</dbReference>